<feature type="domain" description="DUF6537" evidence="3">
    <location>
        <begin position="964"/>
        <end position="1162"/>
    </location>
</feature>
<keyword evidence="1 4" id="KW-0560">Oxidoreductase</keyword>
<dbReference type="Gene3D" id="3.40.920.10">
    <property type="entry name" value="Pyruvate-ferredoxin oxidoreductase, PFOR, domain III"/>
    <property type="match status" value="1"/>
</dbReference>
<evidence type="ECO:0000256" key="1">
    <source>
        <dbReference type="ARBA" id="ARBA00023002"/>
    </source>
</evidence>
<dbReference type="SUPFAM" id="SSF52518">
    <property type="entry name" value="Thiamin diphosphate-binding fold (THDP-binding)"/>
    <property type="match status" value="2"/>
</dbReference>
<dbReference type="Pfam" id="PF01558">
    <property type="entry name" value="POR"/>
    <property type="match status" value="1"/>
</dbReference>
<comment type="caution">
    <text evidence="4">The sequence shown here is derived from an EMBL/GenBank/DDBJ whole genome shotgun (WGS) entry which is preliminary data.</text>
</comment>
<name>A0ABU0MHM7_9PROT</name>
<organism evidence="4 5">
    <name type="scientific">Azospirillum picis</name>
    <dbReference type="NCBI Taxonomy" id="488438"/>
    <lineage>
        <taxon>Bacteria</taxon>
        <taxon>Pseudomonadati</taxon>
        <taxon>Pseudomonadota</taxon>
        <taxon>Alphaproteobacteria</taxon>
        <taxon>Rhodospirillales</taxon>
        <taxon>Azospirillaceae</taxon>
        <taxon>Azospirillum</taxon>
    </lineage>
</organism>
<accession>A0ABU0MHM7</accession>
<dbReference type="Proteomes" id="UP001244552">
    <property type="component" value="Unassembled WGS sequence"/>
</dbReference>
<dbReference type="GO" id="GO:0043805">
    <property type="term" value="F:indolepyruvate ferredoxin oxidoreductase activity"/>
    <property type="evidence" value="ECO:0007669"/>
    <property type="project" value="UniProtKB-EC"/>
</dbReference>
<dbReference type="NCBIfam" id="NF009589">
    <property type="entry name" value="PRK13030.1"/>
    <property type="match status" value="1"/>
</dbReference>
<gene>
    <name evidence="4" type="ORF">QO018_001799</name>
</gene>
<dbReference type="InterPro" id="IPR002869">
    <property type="entry name" value="Pyrv_flavodox_OxRed_cen"/>
</dbReference>
<dbReference type="InterPro" id="IPR029061">
    <property type="entry name" value="THDP-binding"/>
</dbReference>
<feature type="domain" description="Pyruvate/ketoisovalerate oxidoreductase catalytic" evidence="2">
    <location>
        <begin position="743"/>
        <end position="930"/>
    </location>
</feature>
<evidence type="ECO:0000259" key="3">
    <source>
        <dbReference type="Pfam" id="PF20169"/>
    </source>
</evidence>
<sequence>MHGNAQERPTQTDAIIDETYELAHRYTRDTGRVFLTGTQALLRIMIDQSRSDRESGRKTAGFVSGYRGSPLGGVDQELWRQKALLDRHDIRFEPGLNEDLAASMVWGTQQIDAYPGKRVDGVFSLWYGKGPGVDRTGDVFRNANILGTSAQGGVLAVAGDDHAAQSSTFPHQTDHVFEAAMMPIVHPADLGEYLTFGLAGFALSRFTGLWVGFKAITETVESGQTLVLPPLPRFSTPADFVVPPHGLNHDPALRLPAQRTELERRLVEERLPAVGAFTRANPFDRMLFGTPDARIGIVTVGKAHHDLLRALRLLVWSEERAVAAGIALYKVGLSWPVEPEGIRRFARGKRTLIVLEEKRSFVEAQIRQILYDMAADVRPEIAGKTWRNGTPLLPAVMEFSPELVAGALGRVLRDHGIDVAAPPLSADDGRPAAGPPLLVRKPYFCSGCPHNTSTRVPTGSVAAGGIGCHIMAVGDERQTRTASHMGGEGAPWVGLSSFTTLPHLFANLGDGTYQHSGILAIRQAVAAKARITYKILYNNAVAMTGGQPTEGAPTVDGIARQVAAEGVARIAFVGETGEPPVPTARFPTGTTFHHRDELDAVQQELRDYDGVSVLLYDQTCAAEKRRRRKKGEAPDPDLRVFINDRVCEGCGDCSVQSTCIAVEPKETAFGRKRQINQSACNKDTSCLKGFCPSLLSVRGAAPRRPARAAFDLFEERYATIPDPQHVKEHEADRPFSLLVAGMGGTGVVTVGAILAMAAHLEGLSARTLDFTGVAQKNGAVVSHVQIATADHVLDVPRVPAGALDLLIACDLVAATTPETRSRCTPDRTAVIGNLNVTPTADFVSTPNLVIDPARHRRVVESVTHPGQGSFLNAGDLAVRLFGDTIAANLLLVGVAYQQGFLPLAEQAILRAIELNGTAVAMSKAAFRCGRIVAARPEAAEAILNGGPDDRSARAAATPPSLPDERIAFYAKELEAYQDRAYAARYTRLLQRVSDHEVRLAGVAGALTATVADAYYRLLAYKDEYEVARLYSDPAFRERLAAAFDGEPKIQIHMAPPLIAPVDPATGRRRKRAFEGRWILPLLRLLRHGRRLRGTRFDPFGYQEDRVQERRLIALFEADVSAVLSTPTATLPAACALLAWPLEVRGFGPVKAEHWRRVEPRRQELLDALGGDGQRHAAE</sequence>
<dbReference type="PANTHER" id="PTHR48084">
    <property type="entry name" value="2-OXOGLUTARATE OXIDOREDUCTASE SUBUNIT KORB-RELATED"/>
    <property type="match status" value="1"/>
</dbReference>
<dbReference type="Pfam" id="PF20169">
    <property type="entry name" value="DUF6537"/>
    <property type="match status" value="1"/>
</dbReference>
<dbReference type="SUPFAM" id="SSF53323">
    <property type="entry name" value="Pyruvate-ferredoxin oxidoreductase, PFOR, domain III"/>
    <property type="match status" value="1"/>
</dbReference>
<keyword evidence="5" id="KW-1185">Reference proteome</keyword>
<dbReference type="Gene3D" id="3.40.50.970">
    <property type="match status" value="1"/>
</dbReference>
<protein>
    <submittedName>
        <fullName evidence="4">Indolepyruvate ferredoxin oxidoreductase</fullName>
        <ecNumber evidence="4">1.2.7.8</ecNumber>
    </submittedName>
</protein>
<evidence type="ECO:0000313" key="4">
    <source>
        <dbReference type="EMBL" id="MDQ0532952.1"/>
    </source>
</evidence>
<dbReference type="InterPro" id="IPR046667">
    <property type="entry name" value="DUF6537"/>
</dbReference>
<proteinExistence type="predicted"/>
<dbReference type="EMBL" id="JAUSVU010000004">
    <property type="protein sequence ID" value="MDQ0532952.1"/>
    <property type="molecule type" value="Genomic_DNA"/>
</dbReference>
<dbReference type="InterPro" id="IPR051457">
    <property type="entry name" value="2-oxoacid:Fd_oxidoreductase"/>
</dbReference>
<dbReference type="CDD" id="cd07034">
    <property type="entry name" value="TPP_PYR_PFOR_IOR-alpha_like"/>
    <property type="match status" value="1"/>
</dbReference>
<evidence type="ECO:0000313" key="5">
    <source>
        <dbReference type="Proteomes" id="UP001244552"/>
    </source>
</evidence>
<dbReference type="EC" id="1.2.7.8" evidence="4"/>
<evidence type="ECO:0000259" key="2">
    <source>
        <dbReference type="Pfam" id="PF01558"/>
    </source>
</evidence>
<dbReference type="InterPro" id="IPR002880">
    <property type="entry name" value="Pyrv_Fd/Flavodoxin_OxRdtase_N"/>
</dbReference>
<dbReference type="RefSeq" id="WP_209980251.1">
    <property type="nucleotide sequence ID" value="NZ_JAGINO010000004.1"/>
</dbReference>
<dbReference type="PANTHER" id="PTHR48084:SF3">
    <property type="entry name" value="SUBUNIT OF PYRUVATE:FLAVODOXIN OXIDOREDUCTASE"/>
    <property type="match status" value="1"/>
</dbReference>
<dbReference type="NCBIfam" id="NF009588">
    <property type="entry name" value="PRK13029.1"/>
    <property type="match status" value="1"/>
</dbReference>
<dbReference type="InterPro" id="IPR019752">
    <property type="entry name" value="Pyrv/ketoisovalerate_OxRed_cat"/>
</dbReference>
<reference evidence="4 5" key="1">
    <citation type="submission" date="2023-07" db="EMBL/GenBank/DDBJ databases">
        <title>Genomic Encyclopedia of Type Strains, Phase IV (KMG-IV): sequencing the most valuable type-strain genomes for metagenomic binning, comparative biology and taxonomic classification.</title>
        <authorList>
            <person name="Goeker M."/>
        </authorList>
    </citation>
    <scope>NUCLEOTIDE SEQUENCE [LARGE SCALE GENOMIC DNA]</scope>
    <source>
        <strain evidence="4 5">DSM 19922</strain>
    </source>
</reference>